<dbReference type="GO" id="GO:0008270">
    <property type="term" value="F:zinc ion binding"/>
    <property type="evidence" value="ECO:0007669"/>
    <property type="project" value="UniProtKB-UniRule"/>
</dbReference>
<evidence type="ECO:0000256" key="3">
    <source>
        <dbReference type="ARBA" id="ARBA00006576"/>
    </source>
</evidence>
<dbReference type="PROSITE" id="PS51747">
    <property type="entry name" value="CYT_DCMP_DEAMINASES_2"/>
    <property type="match status" value="1"/>
</dbReference>
<evidence type="ECO:0000256" key="11">
    <source>
        <dbReference type="ARBA" id="ARBA00049558"/>
    </source>
</evidence>
<reference evidence="17 18" key="1">
    <citation type="submission" date="2020-03" db="EMBL/GenBank/DDBJ databases">
        <title>Metabolic flexibility allows generalist bacteria to become dominant in a frequently disturbed ecosystem.</title>
        <authorList>
            <person name="Chen Y.-J."/>
            <person name="Leung P.M."/>
            <person name="Bay S.K."/>
            <person name="Hugenholtz P."/>
            <person name="Kessler A.J."/>
            <person name="Shelley G."/>
            <person name="Waite D.W."/>
            <person name="Cook P.L."/>
            <person name="Greening C."/>
        </authorList>
    </citation>
    <scope>NUCLEOTIDE SEQUENCE [LARGE SCALE GENOMIC DNA]</scope>
    <source>
        <strain evidence="17">SS_bin_28</strain>
    </source>
</reference>
<dbReference type="PANTHER" id="PTHR11644">
    <property type="entry name" value="CYTIDINE DEAMINASE"/>
    <property type="match status" value="1"/>
</dbReference>
<dbReference type="PANTHER" id="PTHR11644:SF2">
    <property type="entry name" value="CYTIDINE DEAMINASE"/>
    <property type="match status" value="1"/>
</dbReference>
<sequence length="128" mass="13617">MSPEELVQAALAVRERAYAPFSKYLVGAALLTKSGNVYTGCNVENSSYGLTVCAERNAVFKAVSEEGKIEVEAIAVVTRDLASMCGACRQVVNEFGPKAKVYLADCDGNVNATSVDALLPGAFRFEND</sequence>
<dbReference type="CDD" id="cd01283">
    <property type="entry name" value="cytidine_deaminase"/>
    <property type="match status" value="1"/>
</dbReference>
<feature type="binding site" evidence="14">
    <location>
        <position position="53"/>
    </location>
    <ligand>
        <name>Zn(2+)</name>
        <dbReference type="ChEBI" id="CHEBI:29105"/>
        <note>catalytic</note>
    </ligand>
</feature>
<proteinExistence type="inferred from homology"/>
<dbReference type="GO" id="GO:0005829">
    <property type="term" value="C:cytosol"/>
    <property type="evidence" value="ECO:0007669"/>
    <property type="project" value="TreeGrafter"/>
</dbReference>
<comment type="function">
    <text evidence="2 15">This enzyme scavenges exogenous and endogenous cytidine and 2'-deoxycytidine for UMP synthesis.</text>
</comment>
<evidence type="ECO:0000256" key="6">
    <source>
        <dbReference type="ARBA" id="ARBA00022723"/>
    </source>
</evidence>
<evidence type="ECO:0000256" key="2">
    <source>
        <dbReference type="ARBA" id="ARBA00003949"/>
    </source>
</evidence>
<dbReference type="InterPro" id="IPR050202">
    <property type="entry name" value="Cyt/Deoxycyt_deaminase"/>
</dbReference>
<evidence type="ECO:0000256" key="9">
    <source>
        <dbReference type="ARBA" id="ARBA00032005"/>
    </source>
</evidence>
<dbReference type="GO" id="GO:0004126">
    <property type="term" value="F:cytidine deaminase activity"/>
    <property type="evidence" value="ECO:0007669"/>
    <property type="project" value="UniProtKB-UniRule"/>
</dbReference>
<dbReference type="SUPFAM" id="SSF53927">
    <property type="entry name" value="Cytidine deaminase-like"/>
    <property type="match status" value="1"/>
</dbReference>
<evidence type="ECO:0000256" key="5">
    <source>
        <dbReference type="ARBA" id="ARBA00018266"/>
    </source>
</evidence>
<accession>A0A7Y2E8R6</accession>
<gene>
    <name evidence="17" type="primary">cdd</name>
    <name evidence="17" type="ORF">HKN21_10895</name>
</gene>
<evidence type="ECO:0000313" key="18">
    <source>
        <dbReference type="Proteomes" id="UP000547674"/>
    </source>
</evidence>
<feature type="domain" description="CMP/dCMP-type deaminase" evidence="16">
    <location>
        <begin position="1"/>
        <end position="126"/>
    </location>
</feature>
<evidence type="ECO:0000256" key="13">
    <source>
        <dbReference type="PIRSR" id="PIRSR606262-2"/>
    </source>
</evidence>
<comment type="cofactor">
    <cofactor evidence="1 14 15">
        <name>Zn(2+)</name>
        <dbReference type="ChEBI" id="CHEBI:29105"/>
    </cofactor>
</comment>
<feature type="binding site" evidence="14">
    <location>
        <position position="88"/>
    </location>
    <ligand>
        <name>Zn(2+)</name>
        <dbReference type="ChEBI" id="CHEBI:29105"/>
        <note>catalytic</note>
    </ligand>
</feature>
<evidence type="ECO:0000256" key="1">
    <source>
        <dbReference type="ARBA" id="ARBA00001947"/>
    </source>
</evidence>
<dbReference type="Pfam" id="PF00383">
    <property type="entry name" value="dCMP_cyt_deam_1"/>
    <property type="match status" value="1"/>
</dbReference>
<feature type="binding site" evidence="14">
    <location>
        <position position="85"/>
    </location>
    <ligand>
        <name>Zn(2+)</name>
        <dbReference type="ChEBI" id="CHEBI:29105"/>
        <note>catalytic</note>
    </ligand>
</feature>
<evidence type="ECO:0000313" key="17">
    <source>
        <dbReference type="EMBL" id="NNF07256.1"/>
    </source>
</evidence>
<feature type="active site" description="Proton donor" evidence="12">
    <location>
        <position position="55"/>
    </location>
</feature>
<evidence type="ECO:0000256" key="10">
    <source>
        <dbReference type="ARBA" id="ARBA00049252"/>
    </source>
</evidence>
<evidence type="ECO:0000259" key="16">
    <source>
        <dbReference type="PROSITE" id="PS51747"/>
    </source>
</evidence>
<keyword evidence="6 14" id="KW-0479">Metal-binding</keyword>
<dbReference type="InterPro" id="IPR016193">
    <property type="entry name" value="Cytidine_deaminase-like"/>
</dbReference>
<dbReference type="Gene3D" id="3.40.140.10">
    <property type="entry name" value="Cytidine Deaminase, domain 2"/>
    <property type="match status" value="1"/>
</dbReference>
<dbReference type="EMBL" id="JABDJR010000436">
    <property type="protein sequence ID" value="NNF07256.1"/>
    <property type="molecule type" value="Genomic_DNA"/>
</dbReference>
<evidence type="ECO:0000256" key="14">
    <source>
        <dbReference type="PIRSR" id="PIRSR606262-3"/>
    </source>
</evidence>
<evidence type="ECO:0000256" key="7">
    <source>
        <dbReference type="ARBA" id="ARBA00022801"/>
    </source>
</evidence>
<dbReference type="InterPro" id="IPR002125">
    <property type="entry name" value="CMP_dCMP_dom"/>
</dbReference>
<evidence type="ECO:0000256" key="4">
    <source>
        <dbReference type="ARBA" id="ARBA00012783"/>
    </source>
</evidence>
<keyword evidence="7 15" id="KW-0378">Hydrolase</keyword>
<evidence type="ECO:0000256" key="8">
    <source>
        <dbReference type="ARBA" id="ARBA00022833"/>
    </source>
</evidence>
<evidence type="ECO:0000256" key="15">
    <source>
        <dbReference type="RuleBase" id="RU364006"/>
    </source>
</evidence>
<dbReference type="AlphaFoldDB" id="A0A7Y2E8R6"/>
<dbReference type="FunFam" id="3.40.140.10:FF:000008">
    <property type="entry name" value="Cytidine deaminase"/>
    <property type="match status" value="1"/>
</dbReference>
<dbReference type="Proteomes" id="UP000547674">
    <property type="component" value="Unassembled WGS sequence"/>
</dbReference>
<comment type="catalytic activity">
    <reaction evidence="11 15">
        <text>cytidine + H2O + H(+) = uridine + NH4(+)</text>
        <dbReference type="Rhea" id="RHEA:16069"/>
        <dbReference type="ChEBI" id="CHEBI:15377"/>
        <dbReference type="ChEBI" id="CHEBI:15378"/>
        <dbReference type="ChEBI" id="CHEBI:16704"/>
        <dbReference type="ChEBI" id="CHEBI:17562"/>
        <dbReference type="ChEBI" id="CHEBI:28938"/>
        <dbReference type="EC" id="3.5.4.5"/>
    </reaction>
</comment>
<protein>
    <recommendedName>
        <fullName evidence="5 15">Cytidine deaminase</fullName>
        <ecNumber evidence="4 15">3.5.4.5</ecNumber>
    </recommendedName>
    <alternativeName>
        <fullName evidence="9 15">Cytidine aminohydrolase</fullName>
    </alternativeName>
</protein>
<feature type="binding site" evidence="13">
    <location>
        <begin position="42"/>
        <end position="48"/>
    </location>
    <ligand>
        <name>substrate</name>
    </ligand>
</feature>
<dbReference type="NCBIfam" id="NF004064">
    <property type="entry name" value="PRK05578.1"/>
    <property type="match status" value="1"/>
</dbReference>
<comment type="similarity">
    <text evidence="3 15">Belongs to the cytidine and deoxycytidylate deaminase family.</text>
</comment>
<comment type="catalytic activity">
    <reaction evidence="10 15">
        <text>2'-deoxycytidine + H2O + H(+) = 2'-deoxyuridine + NH4(+)</text>
        <dbReference type="Rhea" id="RHEA:13433"/>
        <dbReference type="ChEBI" id="CHEBI:15377"/>
        <dbReference type="ChEBI" id="CHEBI:15378"/>
        <dbReference type="ChEBI" id="CHEBI:15698"/>
        <dbReference type="ChEBI" id="CHEBI:16450"/>
        <dbReference type="ChEBI" id="CHEBI:28938"/>
        <dbReference type="EC" id="3.5.4.5"/>
    </reaction>
</comment>
<keyword evidence="8 14" id="KW-0862">Zinc</keyword>
<dbReference type="EC" id="3.5.4.5" evidence="4 15"/>
<dbReference type="GO" id="GO:0072527">
    <property type="term" value="P:pyrimidine-containing compound metabolic process"/>
    <property type="evidence" value="ECO:0007669"/>
    <property type="project" value="UniProtKB-ARBA"/>
</dbReference>
<dbReference type="InterPro" id="IPR006262">
    <property type="entry name" value="Cyt_deam_tetra"/>
</dbReference>
<organism evidence="17 18">
    <name type="scientific">Eiseniibacteriota bacterium</name>
    <dbReference type="NCBI Taxonomy" id="2212470"/>
    <lineage>
        <taxon>Bacteria</taxon>
        <taxon>Candidatus Eiseniibacteriota</taxon>
    </lineage>
</organism>
<evidence type="ECO:0000256" key="12">
    <source>
        <dbReference type="PIRSR" id="PIRSR606262-1"/>
    </source>
</evidence>
<name>A0A7Y2E8R6_UNCEI</name>
<comment type="caution">
    <text evidence="17">The sequence shown here is derived from an EMBL/GenBank/DDBJ whole genome shotgun (WGS) entry which is preliminary data.</text>
</comment>
<dbReference type="NCBIfam" id="TIGR01354">
    <property type="entry name" value="cyt_deam_tetra"/>
    <property type="match status" value="1"/>
</dbReference>
<dbReference type="GO" id="GO:0055086">
    <property type="term" value="P:nucleobase-containing small molecule metabolic process"/>
    <property type="evidence" value="ECO:0007669"/>
    <property type="project" value="UniProtKB-ARBA"/>
</dbReference>